<evidence type="ECO:0000313" key="3">
    <source>
        <dbReference type="EMBL" id="KAK2191330.1"/>
    </source>
</evidence>
<dbReference type="Proteomes" id="UP001209878">
    <property type="component" value="Unassembled WGS sequence"/>
</dbReference>
<name>A0AAD9PAS6_RIDPI</name>
<comment type="caution">
    <text evidence="3">The sequence shown here is derived from an EMBL/GenBank/DDBJ whole genome shotgun (WGS) entry which is preliminary data.</text>
</comment>
<evidence type="ECO:0000256" key="1">
    <source>
        <dbReference type="SAM" id="MobiDB-lite"/>
    </source>
</evidence>
<dbReference type="EMBL" id="JAODUO010003458">
    <property type="protein sequence ID" value="KAK2147363.1"/>
    <property type="molecule type" value="Genomic_DNA"/>
</dbReference>
<dbReference type="AlphaFoldDB" id="A0AAD9PAS6"/>
<reference evidence="3" key="1">
    <citation type="journal article" date="2023" name="Mol. Biol. Evol.">
        <title>Third-Generation Sequencing Reveals the Adaptive Role of the Epigenome in Three Deep-Sea Polychaetes.</title>
        <authorList>
            <person name="Perez M."/>
            <person name="Aroh O."/>
            <person name="Sun Y."/>
            <person name="Lan Y."/>
            <person name="Juniper S.K."/>
            <person name="Young C.R."/>
            <person name="Angers B."/>
            <person name="Qian P.Y."/>
        </authorList>
    </citation>
    <scope>NUCLEOTIDE SEQUENCE</scope>
    <source>
        <strain evidence="3">R07B-5</strain>
    </source>
</reference>
<evidence type="ECO:0000313" key="4">
    <source>
        <dbReference type="Proteomes" id="UP001209878"/>
    </source>
</evidence>
<protein>
    <submittedName>
        <fullName evidence="3">Uncharacterized protein</fullName>
    </submittedName>
</protein>
<dbReference type="EMBL" id="JAODUO010000054">
    <property type="protein sequence ID" value="KAK2191330.1"/>
    <property type="molecule type" value="Genomic_DNA"/>
</dbReference>
<keyword evidence="4" id="KW-1185">Reference proteome</keyword>
<feature type="region of interest" description="Disordered" evidence="1">
    <location>
        <begin position="47"/>
        <end position="69"/>
    </location>
</feature>
<sequence length="97" mass="10922">MSDTPPANATKRSTALNPTKKRPDMSRLTSGLQLTYTGVYRMSPADQRRSVDRLSRYNPDRVPPESARTVSSVRQRWGLTLSYQWTAGGSRLDGFVF</sequence>
<feature type="compositionally biased region" description="Polar residues" evidence="1">
    <location>
        <begin position="1"/>
        <end position="17"/>
    </location>
</feature>
<feature type="region of interest" description="Disordered" evidence="1">
    <location>
        <begin position="1"/>
        <end position="28"/>
    </location>
</feature>
<accession>A0AAD9PAS6</accession>
<gene>
    <name evidence="2" type="ORF">NP493_3458g00000</name>
    <name evidence="3" type="ORF">NP493_54g04042</name>
</gene>
<evidence type="ECO:0000313" key="2">
    <source>
        <dbReference type="EMBL" id="KAK2147363.1"/>
    </source>
</evidence>
<feature type="compositionally biased region" description="Basic and acidic residues" evidence="1">
    <location>
        <begin position="47"/>
        <end position="63"/>
    </location>
</feature>
<organism evidence="3 4">
    <name type="scientific">Ridgeia piscesae</name>
    <name type="common">Tubeworm</name>
    <dbReference type="NCBI Taxonomy" id="27915"/>
    <lineage>
        <taxon>Eukaryota</taxon>
        <taxon>Metazoa</taxon>
        <taxon>Spiralia</taxon>
        <taxon>Lophotrochozoa</taxon>
        <taxon>Annelida</taxon>
        <taxon>Polychaeta</taxon>
        <taxon>Sedentaria</taxon>
        <taxon>Canalipalpata</taxon>
        <taxon>Sabellida</taxon>
        <taxon>Siboglinidae</taxon>
        <taxon>Ridgeia</taxon>
    </lineage>
</organism>
<proteinExistence type="predicted"/>